<dbReference type="Proteomes" id="UP001305421">
    <property type="component" value="Chromosome"/>
</dbReference>
<sequence>MKPTILALDLEGTLISNAISQIPRPGLYRFLEDIQLLFDQLMMFTTVPEDRFRGIATLLVREGSAPDWFAGLHYINWMGMTKDLLQASPRLGDALLLDDHGPYVHPGQEHLWVQIPLFGSPYPSEDDGLSVALGRLSERIGNVGQYGKEVRQSRDV</sequence>
<gene>
    <name evidence="1" type="ORF">PDM28_17930</name>
</gene>
<evidence type="ECO:0008006" key="3">
    <source>
        <dbReference type="Google" id="ProtNLM"/>
    </source>
</evidence>
<accession>A0ABY9YDL7</accession>
<proteinExistence type="predicted"/>
<dbReference type="RefSeq" id="WP_311183074.1">
    <property type="nucleotide sequence ID" value="NZ_CP115543.1"/>
</dbReference>
<name>A0ABY9YDL7_9GAMM</name>
<dbReference type="Gene3D" id="3.40.50.1000">
    <property type="entry name" value="HAD superfamily/HAD-like"/>
    <property type="match status" value="1"/>
</dbReference>
<keyword evidence="2" id="KW-1185">Reference proteome</keyword>
<protein>
    <recommendedName>
        <fullName evidence="3">FCP1 homology domain-containing protein</fullName>
    </recommendedName>
</protein>
<organism evidence="1 2">
    <name type="scientific">Stenotrophomonas aracearum</name>
    <dbReference type="NCBI Taxonomy" id="3003272"/>
    <lineage>
        <taxon>Bacteria</taxon>
        <taxon>Pseudomonadati</taxon>
        <taxon>Pseudomonadota</taxon>
        <taxon>Gammaproteobacteria</taxon>
        <taxon>Lysobacterales</taxon>
        <taxon>Lysobacteraceae</taxon>
        <taxon>Stenotrophomonas</taxon>
    </lineage>
</organism>
<evidence type="ECO:0000313" key="1">
    <source>
        <dbReference type="EMBL" id="WNH48515.1"/>
    </source>
</evidence>
<dbReference type="InterPro" id="IPR023214">
    <property type="entry name" value="HAD_sf"/>
</dbReference>
<reference evidence="1 2" key="1">
    <citation type="submission" date="2022-12" db="EMBL/GenBank/DDBJ databases">
        <title>Two new species, Stenotrophomonas aracearum and Stenotrophomonas oahuensis, isolated from Anthurium (Araceae family) in Hawaii.</title>
        <authorList>
            <person name="Chunag S.C."/>
            <person name="Dobhal S."/>
            <person name="Alvarez A."/>
            <person name="Arif M."/>
        </authorList>
    </citation>
    <scope>NUCLEOTIDE SEQUENCE [LARGE SCALE GENOMIC DNA]</scope>
    <source>
        <strain evidence="1 2">A5588</strain>
    </source>
</reference>
<evidence type="ECO:0000313" key="2">
    <source>
        <dbReference type="Proteomes" id="UP001305421"/>
    </source>
</evidence>
<dbReference type="EMBL" id="CP115543">
    <property type="protein sequence ID" value="WNH48515.1"/>
    <property type="molecule type" value="Genomic_DNA"/>
</dbReference>